<feature type="transmembrane region" description="Helical" evidence="7">
    <location>
        <begin position="175"/>
        <end position="196"/>
    </location>
</feature>
<keyword evidence="3 7" id="KW-1133">Transmembrane helix</keyword>
<feature type="transmembrane region" description="Helical" evidence="7">
    <location>
        <begin position="452"/>
        <end position="471"/>
    </location>
</feature>
<dbReference type="EMBL" id="MU128995">
    <property type="protein sequence ID" value="KAF9511816.1"/>
    <property type="molecule type" value="Genomic_DNA"/>
</dbReference>
<keyword evidence="2 7" id="KW-0812">Transmembrane</keyword>
<gene>
    <name evidence="10" type="ORF">BS47DRAFT_1363573</name>
</gene>
<accession>A0A9P6AVX7</accession>
<dbReference type="InterPro" id="IPR051361">
    <property type="entry name" value="ThrE/Ser_Exporter"/>
</dbReference>
<dbReference type="InterPro" id="IPR024528">
    <property type="entry name" value="ThrE_2"/>
</dbReference>
<evidence type="ECO:0000256" key="1">
    <source>
        <dbReference type="ARBA" id="ARBA00004141"/>
    </source>
</evidence>
<dbReference type="OrthoDB" id="413008at2759"/>
<feature type="region of interest" description="Disordered" evidence="6">
    <location>
        <begin position="1"/>
        <end position="29"/>
    </location>
</feature>
<dbReference type="Pfam" id="PF12821">
    <property type="entry name" value="ThrE_2"/>
    <property type="match status" value="1"/>
</dbReference>
<keyword evidence="11" id="KW-1185">Reference proteome</keyword>
<evidence type="ECO:0000256" key="6">
    <source>
        <dbReference type="SAM" id="MobiDB-lite"/>
    </source>
</evidence>
<feature type="transmembrane region" description="Helical" evidence="7">
    <location>
        <begin position="130"/>
        <end position="163"/>
    </location>
</feature>
<organism evidence="10 11">
    <name type="scientific">Hydnum rufescens UP504</name>
    <dbReference type="NCBI Taxonomy" id="1448309"/>
    <lineage>
        <taxon>Eukaryota</taxon>
        <taxon>Fungi</taxon>
        <taxon>Dikarya</taxon>
        <taxon>Basidiomycota</taxon>
        <taxon>Agaricomycotina</taxon>
        <taxon>Agaricomycetes</taxon>
        <taxon>Cantharellales</taxon>
        <taxon>Hydnaceae</taxon>
        <taxon>Hydnum</taxon>
    </lineage>
</organism>
<evidence type="ECO:0000256" key="4">
    <source>
        <dbReference type="ARBA" id="ARBA00023136"/>
    </source>
</evidence>
<feature type="transmembrane region" description="Helical" evidence="7">
    <location>
        <begin position="203"/>
        <end position="221"/>
    </location>
</feature>
<dbReference type="PANTHER" id="PTHR31082:SF4">
    <property type="entry name" value="PHEROMONE-REGULATED MEMBRANE PROTEIN 10"/>
    <property type="match status" value="1"/>
</dbReference>
<evidence type="ECO:0000256" key="7">
    <source>
        <dbReference type="SAM" id="Phobius"/>
    </source>
</evidence>
<protein>
    <recommendedName>
        <fullName evidence="12">Threonine/serine exporter-like N-terminal domain-containing protein</fullName>
    </recommendedName>
</protein>
<keyword evidence="4 7" id="KW-0472">Membrane</keyword>
<proteinExistence type="inferred from homology"/>
<evidence type="ECO:0000313" key="11">
    <source>
        <dbReference type="Proteomes" id="UP000886523"/>
    </source>
</evidence>
<dbReference type="GO" id="GO:0022857">
    <property type="term" value="F:transmembrane transporter activity"/>
    <property type="evidence" value="ECO:0007669"/>
    <property type="project" value="InterPro"/>
</dbReference>
<feature type="domain" description="Threonine/serine exporter-like N-terminal" evidence="8">
    <location>
        <begin position="57"/>
        <end position="261"/>
    </location>
</feature>
<evidence type="ECO:0008006" key="12">
    <source>
        <dbReference type="Google" id="ProtNLM"/>
    </source>
</evidence>
<dbReference type="PANTHER" id="PTHR31082">
    <property type="entry name" value="PHEROMONE-REGULATED MEMBRANE PROTEIN 10"/>
    <property type="match status" value="1"/>
</dbReference>
<comment type="similarity">
    <text evidence="5">Belongs to the ThrE exporter (TC 2.A.79) family.</text>
</comment>
<feature type="transmembrane region" description="Helical" evidence="7">
    <location>
        <begin position="365"/>
        <end position="384"/>
    </location>
</feature>
<feature type="transmembrane region" description="Helical" evidence="7">
    <location>
        <begin position="241"/>
        <end position="263"/>
    </location>
</feature>
<evidence type="ECO:0000256" key="3">
    <source>
        <dbReference type="ARBA" id="ARBA00022989"/>
    </source>
</evidence>
<dbReference type="InterPro" id="IPR010619">
    <property type="entry name" value="ThrE-like_N"/>
</dbReference>
<feature type="transmembrane region" description="Helical" evidence="7">
    <location>
        <begin position="391"/>
        <end position="413"/>
    </location>
</feature>
<evidence type="ECO:0000256" key="2">
    <source>
        <dbReference type="ARBA" id="ARBA00022692"/>
    </source>
</evidence>
<name>A0A9P6AVX7_9AGAM</name>
<dbReference type="GO" id="GO:0016020">
    <property type="term" value="C:membrane"/>
    <property type="evidence" value="ECO:0007669"/>
    <property type="project" value="UniProtKB-SubCell"/>
</dbReference>
<comment type="caution">
    <text evidence="10">The sequence shown here is derived from an EMBL/GenBank/DDBJ whole genome shotgun (WGS) entry which is preliminary data.</text>
</comment>
<evidence type="ECO:0000259" key="9">
    <source>
        <dbReference type="Pfam" id="PF12821"/>
    </source>
</evidence>
<evidence type="ECO:0000259" key="8">
    <source>
        <dbReference type="Pfam" id="PF06738"/>
    </source>
</evidence>
<evidence type="ECO:0000256" key="5">
    <source>
        <dbReference type="ARBA" id="ARBA00034125"/>
    </source>
</evidence>
<dbReference type="AlphaFoldDB" id="A0A9P6AVX7"/>
<evidence type="ECO:0000313" key="10">
    <source>
        <dbReference type="EMBL" id="KAF9511816.1"/>
    </source>
</evidence>
<comment type="subcellular location">
    <subcellularLocation>
        <location evidence="1">Membrane</location>
        <topology evidence="1">Multi-pass membrane protein</topology>
    </subcellularLocation>
</comment>
<dbReference type="Proteomes" id="UP000886523">
    <property type="component" value="Unassembled WGS sequence"/>
</dbReference>
<feature type="domain" description="Threonine/Serine exporter ThrE" evidence="9">
    <location>
        <begin position="330"/>
        <end position="407"/>
    </location>
</feature>
<dbReference type="Pfam" id="PF06738">
    <property type="entry name" value="ThrE"/>
    <property type="match status" value="1"/>
</dbReference>
<sequence>MSKANNEVGPEQSSSDCPYTHPPADHFGDLVETTNPASKLDLNTLDDPLGQHPEIEHLGIKAEFSLLPTVIFAFFGDNTGKGSTMHVIKEPGGLDVLEAVTQNQMSAYVGAKALRTIHEADDTYGRKMKCLFAFLCGFIITLFAFQGAAADALIGGLCAAGMAVLSLYLASENPLIAKIFELLGAFVISFIARALYSNSEHKFCYSAIASGGIVLILPGFTVMSAALEIATKVLLTGSMKIVFAIFRALFLGFVQTLGSDLYLRIDSFAMQQRISMISEITKVVYSHGILSNSNGTTTIPMTIGISMGLNPDLAYPQFNYQGTGCYRDQGLAMLSWVERKTVIVMVMCAGAAYAANTFGGQHLTGAIGSTLGAFAVGVCGNAYARIFKAPAYVLMVPGVLLLVPTGLTAVGGLSKNYSAGNDQFESGLNTGLAMIKGWLKKKLWFNNNRLSLANFLIYVQWWRLFCFFGLFKRWKRENEIKERRQSKALFTF</sequence>
<reference evidence="10" key="1">
    <citation type="journal article" date="2020" name="Nat. Commun.">
        <title>Large-scale genome sequencing of mycorrhizal fungi provides insights into the early evolution of symbiotic traits.</title>
        <authorList>
            <person name="Miyauchi S."/>
            <person name="Kiss E."/>
            <person name="Kuo A."/>
            <person name="Drula E."/>
            <person name="Kohler A."/>
            <person name="Sanchez-Garcia M."/>
            <person name="Morin E."/>
            <person name="Andreopoulos B."/>
            <person name="Barry K.W."/>
            <person name="Bonito G."/>
            <person name="Buee M."/>
            <person name="Carver A."/>
            <person name="Chen C."/>
            <person name="Cichocki N."/>
            <person name="Clum A."/>
            <person name="Culley D."/>
            <person name="Crous P.W."/>
            <person name="Fauchery L."/>
            <person name="Girlanda M."/>
            <person name="Hayes R.D."/>
            <person name="Keri Z."/>
            <person name="LaButti K."/>
            <person name="Lipzen A."/>
            <person name="Lombard V."/>
            <person name="Magnuson J."/>
            <person name="Maillard F."/>
            <person name="Murat C."/>
            <person name="Nolan M."/>
            <person name="Ohm R.A."/>
            <person name="Pangilinan J."/>
            <person name="Pereira M.F."/>
            <person name="Perotto S."/>
            <person name="Peter M."/>
            <person name="Pfister S."/>
            <person name="Riley R."/>
            <person name="Sitrit Y."/>
            <person name="Stielow J.B."/>
            <person name="Szollosi G."/>
            <person name="Zifcakova L."/>
            <person name="Stursova M."/>
            <person name="Spatafora J.W."/>
            <person name="Tedersoo L."/>
            <person name="Vaario L.M."/>
            <person name="Yamada A."/>
            <person name="Yan M."/>
            <person name="Wang P."/>
            <person name="Xu J."/>
            <person name="Bruns T."/>
            <person name="Baldrian P."/>
            <person name="Vilgalys R."/>
            <person name="Dunand C."/>
            <person name="Henrissat B."/>
            <person name="Grigoriev I.V."/>
            <person name="Hibbett D."/>
            <person name="Nagy L.G."/>
            <person name="Martin F.M."/>
        </authorList>
    </citation>
    <scope>NUCLEOTIDE SEQUENCE</scope>
    <source>
        <strain evidence="10">UP504</strain>
    </source>
</reference>